<keyword evidence="2" id="KW-1185">Reference proteome</keyword>
<accession>J0CRL7</accession>
<evidence type="ECO:0000313" key="1">
    <source>
        <dbReference type="EMBL" id="EJD32909.1"/>
    </source>
</evidence>
<dbReference type="KEGG" id="adl:AURDEDRAFT_177997"/>
<reference evidence="2" key="1">
    <citation type="journal article" date="2012" name="Science">
        <title>The Paleozoic origin of enzymatic lignin decomposition reconstructed from 31 fungal genomes.</title>
        <authorList>
            <person name="Floudas D."/>
            <person name="Binder M."/>
            <person name="Riley R."/>
            <person name="Barry K."/>
            <person name="Blanchette R.A."/>
            <person name="Henrissat B."/>
            <person name="Martinez A.T."/>
            <person name="Otillar R."/>
            <person name="Spatafora J.W."/>
            <person name="Yadav J.S."/>
            <person name="Aerts A."/>
            <person name="Benoit I."/>
            <person name="Boyd A."/>
            <person name="Carlson A."/>
            <person name="Copeland A."/>
            <person name="Coutinho P.M."/>
            <person name="de Vries R.P."/>
            <person name="Ferreira P."/>
            <person name="Findley K."/>
            <person name="Foster B."/>
            <person name="Gaskell J."/>
            <person name="Glotzer D."/>
            <person name="Gorecki P."/>
            <person name="Heitman J."/>
            <person name="Hesse C."/>
            <person name="Hori C."/>
            <person name="Igarashi K."/>
            <person name="Jurgens J.A."/>
            <person name="Kallen N."/>
            <person name="Kersten P."/>
            <person name="Kohler A."/>
            <person name="Kuees U."/>
            <person name="Kumar T.K.A."/>
            <person name="Kuo A."/>
            <person name="LaButti K."/>
            <person name="Larrondo L.F."/>
            <person name="Lindquist E."/>
            <person name="Ling A."/>
            <person name="Lombard V."/>
            <person name="Lucas S."/>
            <person name="Lundell T."/>
            <person name="Martin R."/>
            <person name="McLaughlin D.J."/>
            <person name="Morgenstern I."/>
            <person name="Morin E."/>
            <person name="Murat C."/>
            <person name="Nagy L.G."/>
            <person name="Nolan M."/>
            <person name="Ohm R.A."/>
            <person name="Patyshakuliyeva A."/>
            <person name="Rokas A."/>
            <person name="Ruiz-Duenas F.J."/>
            <person name="Sabat G."/>
            <person name="Salamov A."/>
            <person name="Samejima M."/>
            <person name="Schmutz J."/>
            <person name="Slot J.C."/>
            <person name="St John F."/>
            <person name="Stenlid J."/>
            <person name="Sun H."/>
            <person name="Sun S."/>
            <person name="Syed K."/>
            <person name="Tsang A."/>
            <person name="Wiebenga A."/>
            <person name="Young D."/>
            <person name="Pisabarro A."/>
            <person name="Eastwood D.C."/>
            <person name="Martin F."/>
            <person name="Cullen D."/>
            <person name="Grigoriev I.V."/>
            <person name="Hibbett D.S."/>
        </authorList>
    </citation>
    <scope>NUCLEOTIDE SEQUENCE [LARGE SCALE GENOMIC DNA]</scope>
    <source>
        <strain evidence="2">TFB10046</strain>
    </source>
</reference>
<organism evidence="1 2">
    <name type="scientific">Auricularia subglabra (strain TFB-10046 / SS5)</name>
    <name type="common">White-rot fungus</name>
    <name type="synonym">Auricularia delicata (strain TFB10046)</name>
    <dbReference type="NCBI Taxonomy" id="717982"/>
    <lineage>
        <taxon>Eukaryota</taxon>
        <taxon>Fungi</taxon>
        <taxon>Dikarya</taxon>
        <taxon>Basidiomycota</taxon>
        <taxon>Agaricomycotina</taxon>
        <taxon>Agaricomycetes</taxon>
        <taxon>Auriculariales</taxon>
        <taxon>Auriculariaceae</taxon>
        <taxon>Auricularia</taxon>
    </lineage>
</organism>
<proteinExistence type="predicted"/>
<name>J0CRL7_AURST</name>
<protein>
    <submittedName>
        <fullName evidence="1">Uncharacterized protein</fullName>
    </submittedName>
</protein>
<dbReference type="InParanoid" id="J0CRL7"/>
<dbReference type="Proteomes" id="UP000006514">
    <property type="component" value="Unassembled WGS sequence"/>
</dbReference>
<evidence type="ECO:0000313" key="2">
    <source>
        <dbReference type="Proteomes" id="UP000006514"/>
    </source>
</evidence>
<dbReference type="AlphaFoldDB" id="J0CRL7"/>
<sequence>MVPVVSHLRSPLPINDDVMRLVLCELKDGSTLMRLRRVCHQMKGVVDDFSKARYNVDKMLRLFLGMTNVLDFRCLQAEVGAVFSGSSVIQFFEDNDWADDSDLDVYLYAGTAGLVGTFLMARAGYVYQGDDFASDFATEPATLGKHLYCSPYVRRVYKFAKDDLKIDLVVATESPIRTIVHVHSRPIINGVTWNRAFSCFAAASWSKHGMVPTESSPGAIAKYRERGFKLYDGRASLKYEYNDYLRTGYRFIGDPSTWLIDLDTTGITAPTTSEILQNNSFTVTARSVLSGGGVLKTTAYDVEEVFFTHYRLAAGYTLADFTSRFAGMVIHCLSQRLSLTHTALDISIVIGENGVEKRITCWDKLLRVACAAWSTGSCLVVTVDGETAKFLPLGGTVLTKNFL</sequence>
<dbReference type="OMA" id="TIYDRIC"/>
<gene>
    <name evidence="1" type="ORF">AURDEDRAFT_177997</name>
</gene>
<dbReference type="EMBL" id="JH688563">
    <property type="protein sequence ID" value="EJD32909.1"/>
    <property type="molecule type" value="Genomic_DNA"/>
</dbReference>
<dbReference type="OrthoDB" id="3041043at2759"/>